<evidence type="ECO:0000313" key="4">
    <source>
        <dbReference type="EMBL" id="BCJ66713.1"/>
    </source>
</evidence>
<dbReference type="Proteomes" id="UP000680866">
    <property type="component" value="Chromosome"/>
</dbReference>
<keyword evidence="2" id="KW-1133">Transmembrane helix</keyword>
<dbReference type="KEGG" id="pry:Prubr_37340"/>
<keyword evidence="5" id="KW-1185">Reference proteome</keyword>
<proteinExistence type="predicted"/>
<accession>A0A810N4U0</accession>
<keyword evidence="2" id="KW-0472">Membrane</keyword>
<name>A0A810N4U0_9ACTN</name>
<feature type="domain" description="DUF305" evidence="3">
    <location>
        <begin position="65"/>
        <end position="220"/>
    </location>
</feature>
<gene>
    <name evidence="4" type="ORF">Prubr_37340</name>
</gene>
<keyword evidence="2" id="KW-0812">Transmembrane</keyword>
<dbReference type="Gene3D" id="1.20.1260.10">
    <property type="match status" value="1"/>
</dbReference>
<evidence type="ECO:0000259" key="3">
    <source>
        <dbReference type="Pfam" id="PF03713"/>
    </source>
</evidence>
<protein>
    <submittedName>
        <fullName evidence="4">DUF305 domain-containing protein</fullName>
    </submittedName>
</protein>
<dbReference type="InterPro" id="IPR005183">
    <property type="entry name" value="DUF305_CopM-like"/>
</dbReference>
<dbReference type="InterPro" id="IPR012347">
    <property type="entry name" value="Ferritin-like"/>
</dbReference>
<dbReference type="AlphaFoldDB" id="A0A810N4U0"/>
<evidence type="ECO:0000256" key="2">
    <source>
        <dbReference type="SAM" id="Phobius"/>
    </source>
</evidence>
<feature type="compositionally biased region" description="Polar residues" evidence="1">
    <location>
        <begin position="1"/>
        <end position="19"/>
    </location>
</feature>
<dbReference type="RefSeq" id="WP_425518030.1">
    <property type="nucleotide sequence ID" value="NZ_AP023359.1"/>
</dbReference>
<evidence type="ECO:0000256" key="1">
    <source>
        <dbReference type="SAM" id="MobiDB-lite"/>
    </source>
</evidence>
<evidence type="ECO:0000313" key="5">
    <source>
        <dbReference type="Proteomes" id="UP000680866"/>
    </source>
</evidence>
<dbReference type="PANTHER" id="PTHR36933:SF1">
    <property type="entry name" value="SLL0788 PROTEIN"/>
    <property type="match status" value="1"/>
</dbReference>
<reference evidence="4" key="1">
    <citation type="submission" date="2020-08" db="EMBL/GenBank/DDBJ databases">
        <title>Whole genome shotgun sequence of Polymorphospora rubra NBRC 101157.</title>
        <authorList>
            <person name="Komaki H."/>
            <person name="Tamura T."/>
        </authorList>
    </citation>
    <scope>NUCLEOTIDE SEQUENCE</scope>
    <source>
        <strain evidence="4">NBRC 101157</strain>
    </source>
</reference>
<feature type="region of interest" description="Disordered" evidence="1">
    <location>
        <begin position="1"/>
        <end position="25"/>
    </location>
</feature>
<feature type="transmembrane region" description="Helical" evidence="2">
    <location>
        <begin position="30"/>
        <end position="52"/>
    </location>
</feature>
<dbReference type="Pfam" id="PF03713">
    <property type="entry name" value="DUF305"/>
    <property type="match status" value="1"/>
</dbReference>
<sequence>MVTSVEAEVSTNADTSAPGDSTERRPAPRYSLVVVAIALVVGLLAGYAGGWITPTLTRPGEGSPEVGFARDMSAHHAQAVEMGLIAFRNATDPDTQQIGIDIAAAQQGEIGTMQTWLRFWGVDTSGPQAPMAWMPDGAEAMRDRGNLMPGMATPEQMAALRAATGIQVDLLFIQLMRDHHLGGIHMADAIIDMTDDPEVIKVATTMKNTQQTEIANFNTLEKRLTS</sequence>
<dbReference type="PANTHER" id="PTHR36933">
    <property type="entry name" value="SLL0788 PROTEIN"/>
    <property type="match status" value="1"/>
</dbReference>
<organism evidence="4 5">
    <name type="scientific">Polymorphospora rubra</name>
    <dbReference type="NCBI Taxonomy" id="338584"/>
    <lineage>
        <taxon>Bacteria</taxon>
        <taxon>Bacillati</taxon>
        <taxon>Actinomycetota</taxon>
        <taxon>Actinomycetes</taxon>
        <taxon>Micromonosporales</taxon>
        <taxon>Micromonosporaceae</taxon>
        <taxon>Polymorphospora</taxon>
    </lineage>
</organism>
<dbReference type="EMBL" id="AP023359">
    <property type="protein sequence ID" value="BCJ66713.1"/>
    <property type="molecule type" value="Genomic_DNA"/>
</dbReference>